<dbReference type="InterPro" id="IPR020806">
    <property type="entry name" value="PKS_PP-bd"/>
</dbReference>
<dbReference type="InterPro" id="IPR023213">
    <property type="entry name" value="CAT-like_dom_sf"/>
</dbReference>
<dbReference type="CDD" id="cd19534">
    <property type="entry name" value="E_NRPS"/>
    <property type="match status" value="1"/>
</dbReference>
<feature type="domain" description="Carrier" evidence="5">
    <location>
        <begin position="596"/>
        <end position="672"/>
    </location>
</feature>
<dbReference type="InterPro" id="IPR000873">
    <property type="entry name" value="AMP-dep_synth/lig_dom"/>
</dbReference>
<sequence>MDSLEISFRTGHLSVMQARNLGQVVQFALECIVQQPEVSVQDLDVLPPAQLDQIRSWNANPPKYVPECIHTQFLRFASLQPNEVAVDAWDGQLTYSELGALSTQLSQQLRALGVQKGDTVMACSEKSKLVVAAWMSVFMAGAVLVPVDMQQPLARLQQIVQASNAAAIISTPGCLSTTGKLHEKVLTIDQGHMDASPGTELEAPVVQPEDTAYILFTSGSTGKPKGITVPHAAFCSAAANVASMNTVGRTLQFASYNFTPAIYEILVAICTVGTCVCVPSEHQKANDLVAFMNQTRVEWACLVPSVLRSLSPTDIKHLKTLLVLGEPMSQAEAMRWRSCMAAFYAYASSENALVTFNHRLGELSDVRNVGHSYGSCWLVDPSDHNRLVPIGTVGEVLVYSSSTASSYLDMSEMTESVFVRSAAWMPTPREGFRFCRTGDLMYLNSDGSLSFSGRSDMMVKVRGQRVELLDVEQSILATNRVKQAAVFLPSLGKCAGKLTGFLVPREPFPEEKQIQQGPITFIPEEASLELLQGLETALRERIPEYMVPTLWIVVKSYPLTITGKLDRHSLLQFLQDMSTDTYERVFMAASGGPIEEPIGAVEQKLQTIWAKILQIEPSKIGRNESFLNLGGDSASAMRVISMGRQDGMLLTVAHVIRCRTIAELAKVVSPLPKDTKMPARKLKALVGSAPSPQGVDDGYFHGARDAVITDIESVIRCSPMQESLLLSQVKEDGQYECSFTFRLSTQDTLDCQQIADAWQGVVNRHSILRTYCRESASRPGAFEQVILRKFEVGPTMFDFRNMPIDASAVLKGHKTTRRHDQPPHAMTICRRSDKEFLIKLDISHLIFDGYSMLILMGDLISAISHSLPDSVAASYSTYLDFLEESDSRESLAFWKRRLSDLDPCTLPQTTTYKVADETNKALVYTRQSMPDYGELRECASKHDVTVAAVLQFAWALVLSRLLNRHDVAFGVLTSGREAPVDDVEQIVGPLINVLPCRCDVSSDLSVRDAINSVQEDVLSALSHQYVHLGEIQHALGSSQPIFSTAISILPASNLSNSSSGLQIEMIDQYQPTEFDLTLNFSVTETRLTLDLGHWNNRMSQAQADSILATYSQAIHSIMGSPKMRIGQIDVLSSRDRSQIMKWAEQSMEQPVEHTMHQLISAKAYESPESEAVSSWDGTFTYRQVEELADLLALELLGTHPDLERGSFVAICARKSRWVIISMLAVLKAGCAFIPLDPSHPQDRLANILTRSSSRLVIATEETQSICSSLGPALFVLSPDRIVSQTNLPDQKKALPQVSPQDGAYAIFTSGSTGQPKGVVIQHVALCSSMERVMKAMHFTSDSRVLQNTTYTFDGCIAEIFCTLRAGGCICIPSDHDRTDGLAAAMDAFQVSWAFFTPSLVRTLQPHQVPSLKTIVIGGEPVASDVTEAWAPATRLIIAYGPTECTVFSTMLEFTTDTIDHANIGYAIGSAASVVEPMNPNRLTPIGGIGELVMSGPILSRGYLNDAEKTADSFVSALDWAEDTRTRFYLTGDLVRLNADGTLSFVGRKDSQVKLRGQRVELSEIEYSMSASAAVLLPRRGPFKDAIVAVISPSPVLAEPESGPPVVIHTTRNEEASALTERLSDEARRRLAPYMVPSYWIVVEKLPSLSSGKLDRKLLDRWLSSVSLDGYAKIVGRPNLDSTGARAEENGLIAAISGLLNKPAEIINLRSSFIAAGGDSISAMQLTSRCLAFGFRLSVRDVLQSTSLIALSTKMVPVLRDVAVSKPDDFSDVALGLSPIQRLHFGFAGDGMNHFNQSLLLKVLASHSAESIRTALLKIVETHGMLRASFRRTGAVWTQTIRSSVHQFLDFEMLEAASMDDVFAINARRQRATSFQAGPLFVATLVAAPNGRYLSLICHHLVVDLVSWRIIAGDLQDLLLGRTIAPASMSFPAWVERQEARLLGRPEEGPMQYTSDLEYWGMGSESNCYGSVEYTMVTLGPRETSGMFDVAATVANVEVVDMILASVLLAFKKNFPDRPVPSAFSEQHGRDAGSGDEDLSRTVGWFTTIAPVTVDLSEATTAVEALKLVRIARRSGAERGRIEFARRYGPPGDKSDMNPYRMELVFNYFGLQQQFESSESIFEPIRYGDEALINNDPSLPRLGLFETSAMIIDGELAIHTSFHKNSQKKEKIQSWISEIAETMKHMITVTQQLPALLTVVDFPRSNLLQGELETTVQRLGDSVAQGDVEDLYPCTPMQQGILISQQKDAEQYVTRLIAKISGAGDSELDMHRLAQAWARVVQRHPIFRTRFIESEGDHFFNQVVVRDGKPSVSFVGEGVSDPVLFLRTWRSETYHSFDSPHELALLRDEGGGVYACLLVNHAIVDAHSWTIAMNDLVAAYQDTNHAARHGSSVAGYGSYVDFLQGLDVRRQIDYWKGYLEDIAPCLFPYLQQYVSKVANSNQTIVVPFDEVSGAVERLCVENDITLSNVFQLIWAIVIGLYTGSDDVCFGYMTSGRDIDMNEDAQQICGPMINTLVSRVMLDRDQPLQSLLKRIKEEYADGLPHQHAPLIDIQHELPLTGSRLFNTSMSVTRRGSSKDACGPITWEPMSIYDPTEYVCSLNVEVGHGSLGLGFNYQTAAVSDQMAQFVADAIKAILLDILGDVNKRLGDVELLGTLNQQQVQQWNAEPSPKVDRCVHHIVEDMVRKHPDHPAVCSCDLDLTYSELGHLSDRLAWELRGHGVGPEVLVPLCFEKSGWHVVTMLAVIKAGGACVALDPSHPQNRLSELVRSTGARVLVASTQYATRFSDVVDHVVVVNSETLSSMPSSGVGLPSEALIAPEVQPRNAAFVVFTSGSTGKPKGIVLEHDALASSSRTHGEAMRVGKDSRVLQFSAYMFDISIMDLFTTLMRGGTVCVPSEFERMNDLGGALKKYRANWACLTPTVASLLTPQEVDGVDFIALGGERVRKETVETLADHTCLSLIYGPAECCIAMACNVGVSADADPANFGAQVGAFMWLVDPADYNRLVPVGSVGEILIEGPLLARGYLNEPEKTDAAFVVDPAFATRNGRSDRRMYLTGDLGRYNLDSSVSFVKRKDSQVKVRGNRIELGEIEYHLWNHTSIRHAVAMMPSSGFLAGRIVAVLSLRALEPPNAERTPLRLLERDELRRSAADVQTIKDAISSQLPSYMIPSTWLVVQRIPLNTSGKMDRMQVKTWIETLDASEYGDLLDSEAQSGHFLKPSSPMEQQLAQVWERVLNRKGFGSARSFISLGGDSLTAMQVVSQSRKAGIAVSVQDVLRCQSLAELASLATCSEPRARLVDETPNVLFDLSPIQKAYFEATPEGPKKYNQSFCVTVNRPVTSAQLEATVRSLVERHSMLRARFVGDSRGQWQQMVTTEVASSYRLERHGLSSEADLPPEVTRLLDGAGIDIVHGPLIETHLLDTEGADGRLSNQHLLMIASHLVVDLVSWRAILHDMEEALSDGLTTSRLDKPISFQTWSQLQTEYSEANLSPSTAVIQDIPVPDYDYWGMAEATNLMSDAKSVSFTLDRASSLAILGPANEALKTEPVELMMAAVSHAFHHVFNDRNPPPLFSEGHGRQSWDGSIDVSNTVGWFTTLAPIHIGATRDMLEAVRRSKDVRRRMPFDGWAFFCSQYLNEQGRQAFGCHKSPEVTFNYVGKYQQLERQDALFGRAGALDMATEAFNYAADMPRTALLDVLVAAQPEALQFSFVFNGRMRHQQSIHKWVKQCEIVLQEMALRLPTLAAELTLADMPLVKLDWDNLAHIREAVRSRKLEEANIEEVYPLSSVQQGMFLSQQKGSGAYSFFSVVEVTPSESRAPVCPNKLIAAWKQVVRRHPLFRTVFLDDVGTDGSYHQVTLKDTHINTSTMHHLKAENVVQALSASTSAEFSPEMPPHSLTICTAEDTNSVFLRIEMDHKIVDGFSIGVIMTDLLQAYGSEGLMPTGPRYSAFVGTSPSQPKTSQLEHWKQYLHQSEPCNFPPLLDRKPGEQSGGQQTVGVNLGIATAEIHEYCRRTGITLFTLLQTSWALVLKAFTGLDRVCFGYLSAGRDIDVPGIDTMVGPVINMLACSVDVAEDRHIHDVLQQCQADLLRNLEYQQVSLADVHHALGLSSETLFNTILSLQKSKDETVPRGPIKLRRVAGTDPTEYMIAVDITVSDNDFDVEMAFQRSDISPDMARSISTTFAQAIRSLLQDGRHTTIRDIDLVSPENVQDLRRWNDHELEDLQVRVDAVVAAQAELTPDKEAVVGWDGRLTYAELDGAASRLGRLLRSRGVGPETIVPFCFEKSVWTIVAMLGVLKAGGACAALDPAYPLERLRSIVAATDGSLIVCSMATESTAKPLADEVVVISPAMLNALPTGDELEIGGSPSDPAFVQFTSGSTGTPKGDRD</sequence>
<dbReference type="Gene3D" id="3.30.300.30">
    <property type="match status" value="3"/>
</dbReference>
<dbReference type="PANTHER" id="PTHR45527:SF15">
    <property type="entry name" value="NONRIBOSOMAL PEPTIDE SYNTHETASE EASA-RELATED"/>
    <property type="match status" value="1"/>
</dbReference>
<dbReference type="PROSITE" id="PS50075">
    <property type="entry name" value="CARRIER"/>
    <property type="match status" value="3"/>
</dbReference>
<dbReference type="SUPFAM" id="SSF56801">
    <property type="entry name" value="Acetyl-CoA synthetase-like"/>
    <property type="match status" value="4"/>
</dbReference>
<dbReference type="EMBL" id="JAQQWE010000009">
    <property type="protein sequence ID" value="KAK7941486.1"/>
    <property type="molecule type" value="Genomic_DNA"/>
</dbReference>
<feature type="domain" description="Carrier" evidence="5">
    <location>
        <begin position="1682"/>
        <end position="1758"/>
    </location>
</feature>
<dbReference type="CDD" id="cd05918">
    <property type="entry name" value="A_NRPS_SidN3_like"/>
    <property type="match status" value="3"/>
</dbReference>
<evidence type="ECO:0000259" key="5">
    <source>
        <dbReference type="PROSITE" id="PS50075"/>
    </source>
</evidence>
<comment type="caution">
    <text evidence="6">The sequence shown here is derived from an EMBL/GenBank/DDBJ whole genome shotgun (WGS) entry which is preliminary data.</text>
</comment>
<dbReference type="Gene3D" id="3.40.50.12780">
    <property type="entry name" value="N-terminal domain of ligase-like"/>
    <property type="match status" value="4"/>
</dbReference>
<feature type="domain" description="Carrier" evidence="5">
    <location>
        <begin position="3216"/>
        <end position="3290"/>
    </location>
</feature>
<dbReference type="SMART" id="SM00823">
    <property type="entry name" value="PKS_PP"/>
    <property type="match status" value="3"/>
</dbReference>
<evidence type="ECO:0000313" key="7">
    <source>
        <dbReference type="Proteomes" id="UP001391051"/>
    </source>
</evidence>
<keyword evidence="1" id="KW-0596">Phosphopantetheine</keyword>
<dbReference type="InterPro" id="IPR020845">
    <property type="entry name" value="AMP-binding_CS"/>
</dbReference>
<keyword evidence="3" id="KW-0436">Ligase</keyword>
<keyword evidence="2" id="KW-0597">Phosphoprotein</keyword>
<dbReference type="InterPro" id="IPR042099">
    <property type="entry name" value="ANL_N_sf"/>
</dbReference>
<dbReference type="Pfam" id="PF00550">
    <property type="entry name" value="PP-binding"/>
    <property type="match status" value="3"/>
</dbReference>
<evidence type="ECO:0000313" key="6">
    <source>
        <dbReference type="EMBL" id="KAK7941486.1"/>
    </source>
</evidence>
<gene>
    <name evidence="6" type="ORF">PG986_013873</name>
</gene>
<dbReference type="PANTHER" id="PTHR45527">
    <property type="entry name" value="NONRIBOSOMAL PEPTIDE SYNTHETASE"/>
    <property type="match status" value="1"/>
</dbReference>
<dbReference type="CDD" id="cd19542">
    <property type="entry name" value="CT_NRPS-like"/>
    <property type="match status" value="3"/>
</dbReference>
<evidence type="ECO:0000256" key="3">
    <source>
        <dbReference type="ARBA" id="ARBA00022598"/>
    </source>
</evidence>
<dbReference type="InterPro" id="IPR036736">
    <property type="entry name" value="ACP-like_sf"/>
</dbReference>
<dbReference type="Gene3D" id="1.10.1200.10">
    <property type="entry name" value="ACP-like"/>
    <property type="match status" value="3"/>
</dbReference>
<dbReference type="InterPro" id="IPR001242">
    <property type="entry name" value="Condensation_dom"/>
</dbReference>
<dbReference type="NCBIfam" id="TIGR01733">
    <property type="entry name" value="AA-adenyl-dom"/>
    <property type="match status" value="2"/>
</dbReference>
<dbReference type="InterPro" id="IPR009081">
    <property type="entry name" value="PP-bd_ACP"/>
</dbReference>
<keyword evidence="7" id="KW-1185">Reference proteome</keyword>
<dbReference type="SUPFAM" id="SSF47336">
    <property type="entry name" value="ACP-like"/>
    <property type="match status" value="3"/>
</dbReference>
<dbReference type="SUPFAM" id="SSF52777">
    <property type="entry name" value="CoA-dependent acyltransferases"/>
    <property type="match status" value="10"/>
</dbReference>
<dbReference type="Gene3D" id="3.30.559.10">
    <property type="entry name" value="Chloramphenicol acetyltransferase-like domain"/>
    <property type="match status" value="5"/>
</dbReference>
<dbReference type="PROSITE" id="PS00455">
    <property type="entry name" value="AMP_BINDING"/>
    <property type="match status" value="3"/>
</dbReference>
<accession>A0ABR1PWT4</accession>
<protein>
    <recommendedName>
        <fullName evidence="5">Carrier domain-containing protein</fullName>
    </recommendedName>
</protein>
<evidence type="ECO:0000256" key="4">
    <source>
        <dbReference type="SAM" id="MobiDB-lite"/>
    </source>
</evidence>
<dbReference type="Gene3D" id="3.30.559.30">
    <property type="entry name" value="Nonribosomal peptide synthetase, condensation domain"/>
    <property type="match status" value="5"/>
</dbReference>
<dbReference type="InterPro" id="IPR045851">
    <property type="entry name" value="AMP-bd_C_sf"/>
</dbReference>
<reference evidence="6 7" key="1">
    <citation type="submission" date="2023-01" db="EMBL/GenBank/DDBJ databases">
        <title>Analysis of 21 Apiospora genomes using comparative genomics revels a genus with tremendous synthesis potential of carbohydrate active enzymes and secondary metabolites.</title>
        <authorList>
            <person name="Sorensen T."/>
        </authorList>
    </citation>
    <scope>NUCLEOTIDE SEQUENCE [LARGE SCALE GENOMIC DNA]</scope>
    <source>
        <strain evidence="6 7">CBS 24483</strain>
    </source>
</reference>
<dbReference type="InterPro" id="IPR010071">
    <property type="entry name" value="AA_adenyl_dom"/>
</dbReference>
<evidence type="ECO:0000256" key="2">
    <source>
        <dbReference type="ARBA" id="ARBA00022553"/>
    </source>
</evidence>
<dbReference type="NCBIfam" id="NF003417">
    <property type="entry name" value="PRK04813.1"/>
    <property type="match status" value="4"/>
</dbReference>
<dbReference type="Pfam" id="PF00501">
    <property type="entry name" value="AMP-binding"/>
    <property type="match status" value="4"/>
</dbReference>
<dbReference type="Proteomes" id="UP001391051">
    <property type="component" value="Unassembled WGS sequence"/>
</dbReference>
<feature type="region of interest" description="Disordered" evidence="4">
    <location>
        <begin position="4360"/>
        <end position="4384"/>
    </location>
</feature>
<name>A0ABR1PWT4_9PEZI</name>
<dbReference type="Pfam" id="PF00668">
    <property type="entry name" value="Condensation"/>
    <property type="match status" value="5"/>
</dbReference>
<proteinExistence type="predicted"/>
<evidence type="ECO:0000256" key="1">
    <source>
        <dbReference type="ARBA" id="ARBA00022450"/>
    </source>
</evidence>
<dbReference type="GeneID" id="92083157"/>
<dbReference type="RefSeq" id="XP_066694238.1">
    <property type="nucleotide sequence ID" value="XM_066850095.1"/>
</dbReference>
<organism evidence="6 7">
    <name type="scientific">Apiospora aurea</name>
    <dbReference type="NCBI Taxonomy" id="335848"/>
    <lineage>
        <taxon>Eukaryota</taxon>
        <taxon>Fungi</taxon>
        <taxon>Dikarya</taxon>
        <taxon>Ascomycota</taxon>
        <taxon>Pezizomycotina</taxon>
        <taxon>Sordariomycetes</taxon>
        <taxon>Xylariomycetidae</taxon>
        <taxon>Amphisphaeriales</taxon>
        <taxon>Apiosporaceae</taxon>
        <taxon>Apiospora</taxon>
    </lineage>
</organism>